<evidence type="ECO:0000313" key="1">
    <source>
        <dbReference type="EMBL" id="CCU71747.1"/>
    </source>
</evidence>
<dbReference type="HOGENOM" id="CLU_2866326_0_0_6"/>
<reference evidence="1 2" key="1">
    <citation type="journal article" date="2013" name="Genome Announc.">
        <title>Genome Sequence of Thalassolituus oleivorans MIL-1 (DSM 14913T).</title>
        <authorList>
            <person name="Golyshin P.N."/>
            <person name="Werner J."/>
            <person name="Chernikova T.N."/>
            <person name="Tran H."/>
            <person name="Ferrer M."/>
            <person name="Yakimov M.M."/>
            <person name="Teeling H."/>
            <person name="Golyshina O.V."/>
        </authorList>
    </citation>
    <scope>NUCLEOTIDE SEQUENCE [LARGE SCALE GENOMIC DNA]</scope>
    <source>
        <strain evidence="1 2">MIL-1</strain>
    </source>
</reference>
<organism evidence="1 2">
    <name type="scientific">Thalassolituus oleivorans MIL-1</name>
    <dbReference type="NCBI Taxonomy" id="1298593"/>
    <lineage>
        <taxon>Bacteria</taxon>
        <taxon>Pseudomonadati</taxon>
        <taxon>Pseudomonadota</taxon>
        <taxon>Gammaproteobacteria</taxon>
        <taxon>Oceanospirillales</taxon>
        <taxon>Oceanospirillaceae</taxon>
        <taxon>Thalassolituus</taxon>
    </lineage>
</organism>
<dbReference type="KEGG" id="tol:TOL_1322"/>
<proteinExistence type="predicted"/>
<dbReference type="Proteomes" id="UP000011866">
    <property type="component" value="Chromosome"/>
</dbReference>
<gene>
    <name evidence="1" type="ORF">TOL_1322</name>
</gene>
<name>M5DRF4_9GAMM</name>
<evidence type="ECO:0000313" key="2">
    <source>
        <dbReference type="Proteomes" id="UP000011866"/>
    </source>
</evidence>
<accession>M5DRF4</accession>
<protein>
    <submittedName>
        <fullName evidence="1">Uncharacterized protein</fullName>
    </submittedName>
</protein>
<sequence>MPSSSIVSQVIGSSVVEFLKVACWWVGFGLPERRTAAFFSDLLLFGEVINEGGNSGCRYDGLRY</sequence>
<dbReference type="AlphaFoldDB" id="M5DRF4"/>
<dbReference type="EMBL" id="HF680312">
    <property type="protein sequence ID" value="CCU71747.1"/>
    <property type="molecule type" value="Genomic_DNA"/>
</dbReference>
<keyword evidence="2" id="KW-1185">Reference proteome</keyword>